<proteinExistence type="predicted"/>
<dbReference type="AlphaFoldDB" id="A0A9D4D3J6"/>
<comment type="caution">
    <text evidence="2">The sequence shown here is derived from an EMBL/GenBank/DDBJ whole genome shotgun (WGS) entry which is preliminary data.</text>
</comment>
<dbReference type="EMBL" id="JAIWYP010000011">
    <property type="protein sequence ID" value="KAH3738496.1"/>
    <property type="molecule type" value="Genomic_DNA"/>
</dbReference>
<accession>A0A9D4D3J6</accession>
<reference evidence="2" key="2">
    <citation type="submission" date="2020-11" db="EMBL/GenBank/DDBJ databases">
        <authorList>
            <person name="McCartney M.A."/>
            <person name="Auch B."/>
            <person name="Kono T."/>
            <person name="Mallez S."/>
            <person name="Becker A."/>
            <person name="Gohl D.M."/>
            <person name="Silverstein K.A.T."/>
            <person name="Koren S."/>
            <person name="Bechman K.B."/>
            <person name="Herman A."/>
            <person name="Abrahante J.E."/>
            <person name="Garbe J."/>
        </authorList>
    </citation>
    <scope>NUCLEOTIDE SEQUENCE</scope>
    <source>
        <strain evidence="2">Duluth1</strain>
        <tissue evidence="2">Whole animal</tissue>
    </source>
</reference>
<dbReference type="Proteomes" id="UP000828390">
    <property type="component" value="Unassembled WGS sequence"/>
</dbReference>
<evidence type="ECO:0000313" key="3">
    <source>
        <dbReference type="Proteomes" id="UP000828390"/>
    </source>
</evidence>
<sequence length="57" mass="5873">MIPLKNDPRPGRGGLQNSFNITGTGGGDRSQSKAIDIPGVGNVPFVLRKHGGDVTTA</sequence>
<gene>
    <name evidence="2" type="ORF">DPMN_045130</name>
</gene>
<feature type="compositionally biased region" description="Basic and acidic residues" evidence="1">
    <location>
        <begin position="1"/>
        <end position="10"/>
    </location>
</feature>
<protein>
    <submittedName>
        <fullName evidence="2">Uncharacterized protein</fullName>
    </submittedName>
</protein>
<feature type="region of interest" description="Disordered" evidence="1">
    <location>
        <begin position="1"/>
        <end position="37"/>
    </location>
</feature>
<keyword evidence="3" id="KW-1185">Reference proteome</keyword>
<evidence type="ECO:0000256" key="1">
    <source>
        <dbReference type="SAM" id="MobiDB-lite"/>
    </source>
</evidence>
<evidence type="ECO:0000313" key="2">
    <source>
        <dbReference type="EMBL" id="KAH3738496.1"/>
    </source>
</evidence>
<reference evidence="2" key="1">
    <citation type="journal article" date="2019" name="bioRxiv">
        <title>The Genome of the Zebra Mussel, Dreissena polymorpha: A Resource for Invasive Species Research.</title>
        <authorList>
            <person name="McCartney M.A."/>
            <person name="Auch B."/>
            <person name="Kono T."/>
            <person name="Mallez S."/>
            <person name="Zhang Y."/>
            <person name="Obille A."/>
            <person name="Becker A."/>
            <person name="Abrahante J.E."/>
            <person name="Garbe J."/>
            <person name="Badalamenti J.P."/>
            <person name="Herman A."/>
            <person name="Mangelson H."/>
            <person name="Liachko I."/>
            <person name="Sullivan S."/>
            <person name="Sone E.D."/>
            <person name="Koren S."/>
            <person name="Silverstein K.A.T."/>
            <person name="Beckman K.B."/>
            <person name="Gohl D.M."/>
        </authorList>
    </citation>
    <scope>NUCLEOTIDE SEQUENCE</scope>
    <source>
        <strain evidence="2">Duluth1</strain>
        <tissue evidence="2">Whole animal</tissue>
    </source>
</reference>
<name>A0A9D4D3J6_DREPO</name>
<organism evidence="2 3">
    <name type="scientific">Dreissena polymorpha</name>
    <name type="common">Zebra mussel</name>
    <name type="synonym">Mytilus polymorpha</name>
    <dbReference type="NCBI Taxonomy" id="45954"/>
    <lineage>
        <taxon>Eukaryota</taxon>
        <taxon>Metazoa</taxon>
        <taxon>Spiralia</taxon>
        <taxon>Lophotrochozoa</taxon>
        <taxon>Mollusca</taxon>
        <taxon>Bivalvia</taxon>
        <taxon>Autobranchia</taxon>
        <taxon>Heteroconchia</taxon>
        <taxon>Euheterodonta</taxon>
        <taxon>Imparidentia</taxon>
        <taxon>Neoheterodontei</taxon>
        <taxon>Myida</taxon>
        <taxon>Dreissenoidea</taxon>
        <taxon>Dreissenidae</taxon>
        <taxon>Dreissena</taxon>
    </lineage>
</organism>